<evidence type="ECO:0000313" key="1">
    <source>
        <dbReference type="EMBL" id="KAK3704431.1"/>
    </source>
</evidence>
<organism evidence="1 2">
    <name type="scientific">Vermiconidia calcicola</name>
    <dbReference type="NCBI Taxonomy" id="1690605"/>
    <lineage>
        <taxon>Eukaryota</taxon>
        <taxon>Fungi</taxon>
        <taxon>Dikarya</taxon>
        <taxon>Ascomycota</taxon>
        <taxon>Pezizomycotina</taxon>
        <taxon>Dothideomycetes</taxon>
        <taxon>Dothideomycetidae</taxon>
        <taxon>Mycosphaerellales</taxon>
        <taxon>Extremaceae</taxon>
        <taxon>Vermiconidia</taxon>
    </lineage>
</organism>
<keyword evidence="2" id="KW-1185">Reference proteome</keyword>
<proteinExistence type="predicted"/>
<dbReference type="EMBL" id="JAUTXU010000139">
    <property type="protein sequence ID" value="KAK3704431.1"/>
    <property type="molecule type" value="Genomic_DNA"/>
</dbReference>
<comment type="caution">
    <text evidence="1">The sequence shown here is derived from an EMBL/GenBank/DDBJ whole genome shotgun (WGS) entry which is preliminary data.</text>
</comment>
<gene>
    <name evidence="1" type="ORF">LTR37_013854</name>
</gene>
<accession>A0ACC3MVJ2</accession>
<name>A0ACC3MVJ2_9PEZI</name>
<reference evidence="1" key="1">
    <citation type="submission" date="2023-07" db="EMBL/GenBank/DDBJ databases">
        <title>Black Yeasts Isolated from many extreme environments.</title>
        <authorList>
            <person name="Coleine C."/>
            <person name="Stajich J.E."/>
            <person name="Selbmann L."/>
        </authorList>
    </citation>
    <scope>NUCLEOTIDE SEQUENCE</scope>
    <source>
        <strain evidence="1">CCFEE 5714</strain>
    </source>
</reference>
<protein>
    <submittedName>
        <fullName evidence="1">Uncharacterized protein</fullName>
    </submittedName>
</protein>
<dbReference type="Proteomes" id="UP001281147">
    <property type="component" value="Unassembled WGS sequence"/>
</dbReference>
<sequence length="361" mass="40685">MSVKEWGKLIPSERIVYISWLAGDGVVLFSAPNQRASQSLSFLEKYASQLRNRSEDGSLSREIGNLPKRNNSAPERNNILHPDDKGLSYDESSTKAANVPLFRTLKRKRRQAANDGDMAEKRRSSLPLLARLQHRPIEQHPIEHLLVQHHPAQHLPAKHHPAKHLRGEHRPDKRLARQTSATVATPPSDTISDNPYIDGASPINACSKKRAANARATVSSKEQKPEEDLAEVVAQGKGKTRKKGHDSANDKWCNANFETRGFIIRQRDQTTRVTVLVTADNKGGSTRQLPRKRPQEGVLGIDYPLVQRLCDTYVQECDRKWYRQEMKVEQMPETSTYSKQPTSRSAGTWASQHSTVVDTMN</sequence>
<evidence type="ECO:0000313" key="2">
    <source>
        <dbReference type="Proteomes" id="UP001281147"/>
    </source>
</evidence>